<dbReference type="EMBL" id="QPFP01000206">
    <property type="protein sequence ID" value="TEB19149.1"/>
    <property type="molecule type" value="Genomic_DNA"/>
</dbReference>
<name>A0A4Y7SC62_COPMI</name>
<sequence length="131" mass="14820">MDLLLDSPPPLPSQHPNYRINSPIGGTYFPPSNTTKYNDNHSTCRYPGIKPHHTPTPSTSACNRMLRHFIPSLVGLCVDRSAIADRRQSSANPKLRRRWDPIGMHRFPGPKYLVLAWLGTLRGRVVTRPKI</sequence>
<feature type="region of interest" description="Disordered" evidence="1">
    <location>
        <begin position="1"/>
        <end position="22"/>
    </location>
</feature>
<protein>
    <submittedName>
        <fullName evidence="2">Uncharacterized protein</fullName>
    </submittedName>
</protein>
<comment type="caution">
    <text evidence="2">The sequence shown here is derived from an EMBL/GenBank/DDBJ whole genome shotgun (WGS) entry which is preliminary data.</text>
</comment>
<accession>A0A4Y7SC62</accession>
<organism evidence="2 3">
    <name type="scientific">Coprinellus micaceus</name>
    <name type="common">Glistening ink-cap mushroom</name>
    <name type="synonym">Coprinus micaceus</name>
    <dbReference type="NCBI Taxonomy" id="71717"/>
    <lineage>
        <taxon>Eukaryota</taxon>
        <taxon>Fungi</taxon>
        <taxon>Dikarya</taxon>
        <taxon>Basidiomycota</taxon>
        <taxon>Agaricomycotina</taxon>
        <taxon>Agaricomycetes</taxon>
        <taxon>Agaricomycetidae</taxon>
        <taxon>Agaricales</taxon>
        <taxon>Agaricineae</taxon>
        <taxon>Psathyrellaceae</taxon>
        <taxon>Coprinellus</taxon>
    </lineage>
</organism>
<proteinExistence type="predicted"/>
<keyword evidence="3" id="KW-1185">Reference proteome</keyword>
<evidence type="ECO:0000313" key="2">
    <source>
        <dbReference type="EMBL" id="TEB19149.1"/>
    </source>
</evidence>
<dbReference type="Proteomes" id="UP000298030">
    <property type="component" value="Unassembled WGS sequence"/>
</dbReference>
<dbReference type="AlphaFoldDB" id="A0A4Y7SC62"/>
<reference evidence="2 3" key="1">
    <citation type="journal article" date="2019" name="Nat. Ecol. Evol.">
        <title>Megaphylogeny resolves global patterns of mushroom evolution.</title>
        <authorList>
            <person name="Varga T."/>
            <person name="Krizsan K."/>
            <person name="Foldi C."/>
            <person name="Dima B."/>
            <person name="Sanchez-Garcia M."/>
            <person name="Sanchez-Ramirez S."/>
            <person name="Szollosi G.J."/>
            <person name="Szarkandi J.G."/>
            <person name="Papp V."/>
            <person name="Albert L."/>
            <person name="Andreopoulos W."/>
            <person name="Angelini C."/>
            <person name="Antonin V."/>
            <person name="Barry K.W."/>
            <person name="Bougher N.L."/>
            <person name="Buchanan P."/>
            <person name="Buyck B."/>
            <person name="Bense V."/>
            <person name="Catcheside P."/>
            <person name="Chovatia M."/>
            <person name="Cooper J."/>
            <person name="Damon W."/>
            <person name="Desjardin D."/>
            <person name="Finy P."/>
            <person name="Geml J."/>
            <person name="Haridas S."/>
            <person name="Hughes K."/>
            <person name="Justo A."/>
            <person name="Karasinski D."/>
            <person name="Kautmanova I."/>
            <person name="Kiss B."/>
            <person name="Kocsube S."/>
            <person name="Kotiranta H."/>
            <person name="LaButti K.M."/>
            <person name="Lechner B.E."/>
            <person name="Liimatainen K."/>
            <person name="Lipzen A."/>
            <person name="Lukacs Z."/>
            <person name="Mihaltcheva S."/>
            <person name="Morgado L.N."/>
            <person name="Niskanen T."/>
            <person name="Noordeloos M.E."/>
            <person name="Ohm R.A."/>
            <person name="Ortiz-Santana B."/>
            <person name="Ovrebo C."/>
            <person name="Racz N."/>
            <person name="Riley R."/>
            <person name="Savchenko A."/>
            <person name="Shiryaev A."/>
            <person name="Soop K."/>
            <person name="Spirin V."/>
            <person name="Szebenyi C."/>
            <person name="Tomsovsky M."/>
            <person name="Tulloss R.E."/>
            <person name="Uehling J."/>
            <person name="Grigoriev I.V."/>
            <person name="Vagvolgyi C."/>
            <person name="Papp T."/>
            <person name="Martin F.M."/>
            <person name="Miettinen O."/>
            <person name="Hibbett D.S."/>
            <person name="Nagy L.G."/>
        </authorList>
    </citation>
    <scope>NUCLEOTIDE SEQUENCE [LARGE SCALE GENOMIC DNA]</scope>
    <source>
        <strain evidence="2 3">FP101781</strain>
    </source>
</reference>
<gene>
    <name evidence="2" type="ORF">FA13DRAFT_489609</name>
</gene>
<evidence type="ECO:0000313" key="3">
    <source>
        <dbReference type="Proteomes" id="UP000298030"/>
    </source>
</evidence>
<evidence type="ECO:0000256" key="1">
    <source>
        <dbReference type="SAM" id="MobiDB-lite"/>
    </source>
</evidence>